<accession>A0A379DHZ2</accession>
<evidence type="ECO:0000256" key="8">
    <source>
        <dbReference type="ARBA" id="ARBA00019357"/>
    </source>
</evidence>
<evidence type="ECO:0000256" key="2">
    <source>
        <dbReference type="ARBA" id="ARBA00002714"/>
    </source>
</evidence>
<dbReference type="Pfam" id="PF08245">
    <property type="entry name" value="Mur_ligase_M"/>
    <property type="match status" value="1"/>
</dbReference>
<proteinExistence type="inferred from homology"/>
<dbReference type="Gene3D" id="3.40.1190.10">
    <property type="entry name" value="Mur-like, catalytic domain"/>
    <property type="match status" value="1"/>
</dbReference>
<gene>
    <name evidence="25" type="primary">folC</name>
    <name evidence="25" type="ORF">NCTC13100_01159</name>
</gene>
<dbReference type="EMBL" id="UGTI01000001">
    <property type="protein sequence ID" value="SUB78008.1"/>
    <property type="molecule type" value="Genomic_DNA"/>
</dbReference>
<dbReference type="InterPro" id="IPR036565">
    <property type="entry name" value="Mur-like_cat_sf"/>
</dbReference>
<comment type="pathway">
    <text evidence="3">Cofactor biosynthesis; tetrahydrofolate biosynthesis; 7,8-dihydrofolate from 2-amino-4-hydroxy-6-hydroxymethyl-7,8-dihydropteridine diphosphate and 4-aminobenzoate: step 2/2.</text>
</comment>
<comment type="catalytic activity">
    <reaction evidence="20">
        <text>(6R)-5,10-methylenetetrahydrofolyl-(gamma-L-Glu)(n) + L-glutamate + ATP = (6R)-5,10-methylenetetrahydrofolyl-(gamma-L-Glu)(n+1) + ADP + phosphate + H(+)</text>
        <dbReference type="Rhea" id="RHEA:51912"/>
        <dbReference type="Rhea" id="RHEA-COMP:13257"/>
        <dbReference type="Rhea" id="RHEA-COMP:13258"/>
        <dbReference type="ChEBI" id="CHEBI:15378"/>
        <dbReference type="ChEBI" id="CHEBI:29985"/>
        <dbReference type="ChEBI" id="CHEBI:30616"/>
        <dbReference type="ChEBI" id="CHEBI:43474"/>
        <dbReference type="ChEBI" id="CHEBI:136572"/>
        <dbReference type="ChEBI" id="CHEBI:456216"/>
        <dbReference type="EC" id="6.3.2.17"/>
    </reaction>
</comment>
<comment type="similarity">
    <text evidence="5 22">Belongs to the folylpolyglutamate synthase family.</text>
</comment>
<dbReference type="AlphaFoldDB" id="A0A379DHZ2"/>
<comment type="cofactor">
    <cofactor evidence="1">
        <name>Mg(2+)</name>
        <dbReference type="ChEBI" id="CHEBI:18420"/>
    </cofactor>
</comment>
<feature type="domain" description="Mur ligase C-terminal" evidence="23">
    <location>
        <begin position="302"/>
        <end position="419"/>
    </location>
</feature>
<dbReference type="GO" id="GO:0008841">
    <property type="term" value="F:dihydrofolate synthase activity"/>
    <property type="evidence" value="ECO:0007669"/>
    <property type="project" value="UniProtKB-EC"/>
</dbReference>
<dbReference type="InterPro" id="IPR004101">
    <property type="entry name" value="Mur_ligase_C"/>
</dbReference>
<evidence type="ECO:0000256" key="14">
    <source>
        <dbReference type="ARBA" id="ARBA00022909"/>
    </source>
</evidence>
<dbReference type="PIRSF" id="PIRSF001563">
    <property type="entry name" value="Folylpolyglu_synth"/>
    <property type="match status" value="1"/>
</dbReference>
<evidence type="ECO:0000256" key="18">
    <source>
        <dbReference type="ARBA" id="ARBA00047493"/>
    </source>
</evidence>
<protein>
    <recommendedName>
        <fullName evidence="8">Dihydrofolate synthase/folylpolyglutamate synthase</fullName>
        <ecNumber evidence="6">6.3.2.12</ecNumber>
        <ecNumber evidence="7">6.3.2.17</ecNumber>
    </recommendedName>
    <alternativeName>
        <fullName evidence="17">Folylpoly-gamma-glutamate synthetase-dihydrofolate synthetase</fullName>
    </alternativeName>
    <alternativeName>
        <fullName evidence="15">Folylpolyglutamate synthetase</fullName>
    </alternativeName>
    <alternativeName>
        <fullName evidence="16">Tetrahydrofolylpolyglutamate synthase</fullName>
    </alternativeName>
</protein>
<feature type="domain" description="Mur ligase central" evidence="24">
    <location>
        <begin position="53"/>
        <end position="218"/>
    </location>
</feature>
<dbReference type="FunFam" id="3.40.1190.10:FF:000011">
    <property type="entry name" value="Folylpolyglutamate synthase/dihydrofolate synthase"/>
    <property type="match status" value="1"/>
</dbReference>
<evidence type="ECO:0000256" key="19">
    <source>
        <dbReference type="ARBA" id="ARBA00047808"/>
    </source>
</evidence>
<comment type="catalytic activity">
    <reaction evidence="21">
        <text>7,8-dihydropteroate + L-glutamate + ATP = 7,8-dihydrofolate + ADP + phosphate + H(+)</text>
        <dbReference type="Rhea" id="RHEA:23584"/>
        <dbReference type="ChEBI" id="CHEBI:15378"/>
        <dbReference type="ChEBI" id="CHEBI:17839"/>
        <dbReference type="ChEBI" id="CHEBI:29985"/>
        <dbReference type="ChEBI" id="CHEBI:30616"/>
        <dbReference type="ChEBI" id="CHEBI:43474"/>
        <dbReference type="ChEBI" id="CHEBI:57451"/>
        <dbReference type="ChEBI" id="CHEBI:456216"/>
        <dbReference type="EC" id="6.3.2.12"/>
    </reaction>
</comment>
<dbReference type="GO" id="GO:0005524">
    <property type="term" value="F:ATP binding"/>
    <property type="evidence" value="ECO:0007669"/>
    <property type="project" value="UniProtKB-KW"/>
</dbReference>
<keyword evidence="14" id="KW-0289">Folate biosynthesis</keyword>
<evidence type="ECO:0000256" key="11">
    <source>
        <dbReference type="ARBA" id="ARBA00022741"/>
    </source>
</evidence>
<evidence type="ECO:0000256" key="12">
    <source>
        <dbReference type="ARBA" id="ARBA00022840"/>
    </source>
</evidence>
<dbReference type="InterPro" id="IPR013221">
    <property type="entry name" value="Mur_ligase_cen"/>
</dbReference>
<dbReference type="InterPro" id="IPR001645">
    <property type="entry name" value="Folylpolyglutamate_synth"/>
</dbReference>
<dbReference type="RefSeq" id="WP_018361212.1">
    <property type="nucleotide sequence ID" value="NZ_UGTI01000001.1"/>
</dbReference>
<comment type="function">
    <text evidence="2">Functions in two distinct reactions of the de novo folate biosynthetic pathway. Catalyzes the addition of a glutamate residue to dihydropteroate (7,8-dihydropteroate or H2Pte) to form dihydrofolate (7,8-dihydrofolate monoglutamate or H2Pte-Glu). Also catalyzes successive additions of L-glutamate to tetrahydrofolate or 10-formyltetrahydrofolate or 5,10-methylenetetrahydrofolate, leading to folylpolyglutamate derivatives.</text>
</comment>
<evidence type="ECO:0000259" key="24">
    <source>
        <dbReference type="Pfam" id="PF08245"/>
    </source>
</evidence>
<dbReference type="PANTHER" id="PTHR11136:SF0">
    <property type="entry name" value="DIHYDROFOLATE SYNTHETASE-RELATED"/>
    <property type="match status" value="1"/>
</dbReference>
<dbReference type="PROSITE" id="PS01012">
    <property type="entry name" value="FOLYLPOLYGLU_SYNT_2"/>
    <property type="match status" value="1"/>
</dbReference>
<evidence type="ECO:0000256" key="17">
    <source>
        <dbReference type="ARBA" id="ARBA00032510"/>
    </source>
</evidence>
<dbReference type="GO" id="GO:0004326">
    <property type="term" value="F:tetrahydrofolylpolyglutamate synthase activity"/>
    <property type="evidence" value="ECO:0007669"/>
    <property type="project" value="UniProtKB-EC"/>
</dbReference>
<dbReference type="GO" id="GO:0046872">
    <property type="term" value="F:metal ion binding"/>
    <property type="evidence" value="ECO:0007669"/>
    <property type="project" value="UniProtKB-KW"/>
</dbReference>
<dbReference type="InterPro" id="IPR018109">
    <property type="entry name" value="Folylpolyglutamate_synth_CS"/>
</dbReference>
<dbReference type="Proteomes" id="UP000254263">
    <property type="component" value="Unassembled WGS sequence"/>
</dbReference>
<keyword evidence="13" id="KW-0460">Magnesium</keyword>
<organism evidence="25 26">
    <name type="scientific">Porphyromonas macacae</name>
    <dbReference type="NCBI Taxonomy" id="28115"/>
    <lineage>
        <taxon>Bacteria</taxon>
        <taxon>Pseudomonadati</taxon>
        <taxon>Bacteroidota</taxon>
        <taxon>Bacteroidia</taxon>
        <taxon>Bacteroidales</taxon>
        <taxon>Porphyromonadaceae</taxon>
        <taxon>Porphyromonas</taxon>
    </lineage>
</organism>
<dbReference type="PANTHER" id="PTHR11136">
    <property type="entry name" value="FOLYLPOLYGLUTAMATE SYNTHASE-RELATED"/>
    <property type="match status" value="1"/>
</dbReference>
<dbReference type="GO" id="GO:0005737">
    <property type="term" value="C:cytoplasm"/>
    <property type="evidence" value="ECO:0007669"/>
    <property type="project" value="TreeGrafter"/>
</dbReference>
<evidence type="ECO:0000259" key="23">
    <source>
        <dbReference type="Pfam" id="PF02875"/>
    </source>
</evidence>
<evidence type="ECO:0000256" key="22">
    <source>
        <dbReference type="PIRNR" id="PIRNR001563"/>
    </source>
</evidence>
<dbReference type="EC" id="6.3.2.12" evidence="6"/>
<dbReference type="NCBIfam" id="TIGR01499">
    <property type="entry name" value="folC"/>
    <property type="match status" value="1"/>
</dbReference>
<dbReference type="Gene3D" id="3.90.190.20">
    <property type="entry name" value="Mur ligase, C-terminal domain"/>
    <property type="match status" value="1"/>
</dbReference>
<sequence length="433" mass="48565">MSTRYEEAVEFLYNSTPVFQHVGASAYKPGLETVLALDRYYDYPHRAFRSIHVAGTNGKGSTCHTLASVFQEAGYKVGLFTSPHLVDFRERIRVNGEMISEDYVCNFVDTCKPLVKEYAPSFFELTTLMAFCYFRDCNVDYAIIEVGMGGRLDSTNIISPILSIITNISLDHTQFLGKTLPAIASEKAGIIKEGIPAVIGEAEDSDVRNVFIERAAEVQTEIFFADQLQGYRYRRSANGRWQYTMPHIRSIDGELMGEVQWLNARTVLMAIEVLSSKCGVRLSVQEIIDGFARVTRNTGLMGRWQIIQNRPLVVCDTAHNEGGIKEAVAQLEHTPHCKLHIVFGMVSDKDVDAVLRLLPQDAVYYFISPNIKRALDAEELSQRASVYNLRGETFNTIAKAYETALAQAKPEDIIYVGGSNFVVSEFIIHLKKL</sequence>
<dbReference type="GO" id="GO:0046656">
    <property type="term" value="P:folic acid biosynthetic process"/>
    <property type="evidence" value="ECO:0007669"/>
    <property type="project" value="UniProtKB-KW"/>
</dbReference>
<dbReference type="SUPFAM" id="SSF53623">
    <property type="entry name" value="MurD-like peptide ligases, catalytic domain"/>
    <property type="match status" value="1"/>
</dbReference>
<evidence type="ECO:0000256" key="21">
    <source>
        <dbReference type="ARBA" id="ARBA00049161"/>
    </source>
</evidence>
<keyword evidence="11 22" id="KW-0547">Nucleotide-binding</keyword>
<evidence type="ECO:0000256" key="5">
    <source>
        <dbReference type="ARBA" id="ARBA00008276"/>
    </source>
</evidence>
<evidence type="ECO:0000256" key="9">
    <source>
        <dbReference type="ARBA" id="ARBA00022598"/>
    </source>
</evidence>
<dbReference type="InterPro" id="IPR036615">
    <property type="entry name" value="Mur_ligase_C_dom_sf"/>
</dbReference>
<comment type="catalytic activity">
    <reaction evidence="18">
        <text>(6S)-5,6,7,8-tetrahydrofolyl-(gamma-L-Glu)(n) + L-glutamate + ATP = (6S)-5,6,7,8-tetrahydrofolyl-(gamma-L-Glu)(n+1) + ADP + phosphate + H(+)</text>
        <dbReference type="Rhea" id="RHEA:10580"/>
        <dbReference type="Rhea" id="RHEA-COMP:14738"/>
        <dbReference type="Rhea" id="RHEA-COMP:14740"/>
        <dbReference type="ChEBI" id="CHEBI:15378"/>
        <dbReference type="ChEBI" id="CHEBI:29985"/>
        <dbReference type="ChEBI" id="CHEBI:30616"/>
        <dbReference type="ChEBI" id="CHEBI:43474"/>
        <dbReference type="ChEBI" id="CHEBI:141005"/>
        <dbReference type="ChEBI" id="CHEBI:456216"/>
        <dbReference type="EC" id="6.3.2.17"/>
    </reaction>
</comment>
<evidence type="ECO:0000256" key="15">
    <source>
        <dbReference type="ARBA" id="ARBA00030048"/>
    </source>
</evidence>
<evidence type="ECO:0000313" key="25">
    <source>
        <dbReference type="EMBL" id="SUB78008.1"/>
    </source>
</evidence>
<evidence type="ECO:0000256" key="13">
    <source>
        <dbReference type="ARBA" id="ARBA00022842"/>
    </source>
</evidence>
<dbReference type="Pfam" id="PF02875">
    <property type="entry name" value="Mur_ligase_C"/>
    <property type="match status" value="1"/>
</dbReference>
<comment type="pathway">
    <text evidence="4">Cofactor biosynthesis; tetrahydrofolylpolyglutamate biosynthesis.</text>
</comment>
<reference evidence="25 26" key="1">
    <citation type="submission" date="2018-06" db="EMBL/GenBank/DDBJ databases">
        <authorList>
            <consortium name="Pathogen Informatics"/>
            <person name="Doyle S."/>
        </authorList>
    </citation>
    <scope>NUCLEOTIDE SEQUENCE [LARGE SCALE GENOMIC DNA]</scope>
    <source>
        <strain evidence="25 26">NCTC13100</strain>
    </source>
</reference>
<evidence type="ECO:0000313" key="26">
    <source>
        <dbReference type="Proteomes" id="UP000254263"/>
    </source>
</evidence>
<evidence type="ECO:0000256" key="1">
    <source>
        <dbReference type="ARBA" id="ARBA00001946"/>
    </source>
</evidence>
<evidence type="ECO:0000256" key="20">
    <source>
        <dbReference type="ARBA" id="ARBA00049035"/>
    </source>
</evidence>
<evidence type="ECO:0000256" key="16">
    <source>
        <dbReference type="ARBA" id="ARBA00030592"/>
    </source>
</evidence>
<evidence type="ECO:0000256" key="7">
    <source>
        <dbReference type="ARBA" id="ARBA00013025"/>
    </source>
</evidence>
<keyword evidence="12 22" id="KW-0067">ATP-binding</keyword>
<comment type="catalytic activity">
    <reaction evidence="19">
        <text>10-formyltetrahydrofolyl-(gamma-L-Glu)(n) + L-glutamate + ATP = 10-formyltetrahydrofolyl-(gamma-L-Glu)(n+1) + ADP + phosphate + H(+)</text>
        <dbReference type="Rhea" id="RHEA:51904"/>
        <dbReference type="Rhea" id="RHEA-COMP:13088"/>
        <dbReference type="Rhea" id="RHEA-COMP:14300"/>
        <dbReference type="ChEBI" id="CHEBI:15378"/>
        <dbReference type="ChEBI" id="CHEBI:29985"/>
        <dbReference type="ChEBI" id="CHEBI:30616"/>
        <dbReference type="ChEBI" id="CHEBI:43474"/>
        <dbReference type="ChEBI" id="CHEBI:134413"/>
        <dbReference type="ChEBI" id="CHEBI:456216"/>
        <dbReference type="EC" id="6.3.2.17"/>
    </reaction>
</comment>
<keyword evidence="9 22" id="KW-0436">Ligase</keyword>
<evidence type="ECO:0000256" key="4">
    <source>
        <dbReference type="ARBA" id="ARBA00005150"/>
    </source>
</evidence>
<evidence type="ECO:0000256" key="3">
    <source>
        <dbReference type="ARBA" id="ARBA00004799"/>
    </source>
</evidence>
<keyword evidence="10" id="KW-0479">Metal-binding</keyword>
<dbReference type="SUPFAM" id="SSF53244">
    <property type="entry name" value="MurD-like peptide ligases, peptide-binding domain"/>
    <property type="match status" value="1"/>
</dbReference>
<evidence type="ECO:0000256" key="10">
    <source>
        <dbReference type="ARBA" id="ARBA00022723"/>
    </source>
</evidence>
<evidence type="ECO:0000256" key="6">
    <source>
        <dbReference type="ARBA" id="ARBA00013023"/>
    </source>
</evidence>
<name>A0A379DHZ2_9PORP</name>
<dbReference type="EC" id="6.3.2.17" evidence="7"/>